<proteinExistence type="predicted"/>
<dbReference type="Proteomes" id="UP000324629">
    <property type="component" value="Unassembled WGS sequence"/>
</dbReference>
<feature type="region of interest" description="Disordered" evidence="1">
    <location>
        <begin position="154"/>
        <end position="202"/>
    </location>
</feature>
<gene>
    <name evidence="3" type="ORF">DEA37_0007331</name>
</gene>
<evidence type="ECO:0000313" key="4">
    <source>
        <dbReference type="Proteomes" id="UP000324629"/>
    </source>
</evidence>
<feature type="compositionally biased region" description="Basic residues" evidence="1">
    <location>
        <begin position="191"/>
        <end position="202"/>
    </location>
</feature>
<comment type="caution">
    <text evidence="3">The sequence shown here is derived from an EMBL/GenBank/DDBJ whole genome shotgun (WGS) entry which is preliminary data.</text>
</comment>
<dbReference type="AlphaFoldDB" id="A0A5J4NEB4"/>
<keyword evidence="2" id="KW-1133">Transmembrane helix</keyword>
<feature type="transmembrane region" description="Helical" evidence="2">
    <location>
        <begin position="70"/>
        <end position="94"/>
    </location>
</feature>
<protein>
    <submittedName>
        <fullName evidence="3">Uncharacterized protein</fullName>
    </submittedName>
</protein>
<evidence type="ECO:0000256" key="2">
    <source>
        <dbReference type="SAM" id="Phobius"/>
    </source>
</evidence>
<evidence type="ECO:0000313" key="3">
    <source>
        <dbReference type="EMBL" id="KAA3673825.1"/>
    </source>
</evidence>
<organism evidence="3 4">
    <name type="scientific">Paragonimus westermani</name>
    <dbReference type="NCBI Taxonomy" id="34504"/>
    <lineage>
        <taxon>Eukaryota</taxon>
        <taxon>Metazoa</taxon>
        <taxon>Spiralia</taxon>
        <taxon>Lophotrochozoa</taxon>
        <taxon>Platyhelminthes</taxon>
        <taxon>Trematoda</taxon>
        <taxon>Digenea</taxon>
        <taxon>Plagiorchiida</taxon>
        <taxon>Troglotremata</taxon>
        <taxon>Troglotrematidae</taxon>
        <taxon>Paragonimus</taxon>
    </lineage>
</organism>
<keyword evidence="4" id="KW-1185">Reference proteome</keyword>
<sequence length="202" mass="22652">MPEISTDRPPHRLLIVDNASRLTHKSGQFNKGKHIDTDELATVDDARALNRLARASQKTQRAMQVLSQRYLDICSFLPSACILFVVIIILFIYLPETMGRSASSVENDFKHRFRGRGNGYSMDDQATADSSTSVTVVVTEEHLDTMLEYGQGQHWVDGGQHEQPDEPSRNEIGQTDEEWQAKNPPIEGTGHARKPVRSAHDV</sequence>
<reference evidence="3 4" key="1">
    <citation type="journal article" date="2019" name="Gigascience">
        <title>Whole-genome sequence of the oriental lung fluke Paragonimus westermani.</title>
        <authorList>
            <person name="Oey H."/>
            <person name="Zakrzewski M."/>
            <person name="Narain K."/>
            <person name="Devi K.R."/>
            <person name="Agatsuma T."/>
            <person name="Nawaratna S."/>
            <person name="Gobert G.N."/>
            <person name="Jones M.K."/>
            <person name="Ragan M.A."/>
            <person name="McManus D.P."/>
            <person name="Krause L."/>
        </authorList>
    </citation>
    <scope>NUCLEOTIDE SEQUENCE [LARGE SCALE GENOMIC DNA]</scope>
    <source>
        <strain evidence="3 4">IND2009</strain>
    </source>
</reference>
<dbReference type="EMBL" id="QNGE01003614">
    <property type="protein sequence ID" value="KAA3673825.1"/>
    <property type="molecule type" value="Genomic_DNA"/>
</dbReference>
<keyword evidence="2" id="KW-0812">Transmembrane</keyword>
<feature type="compositionally biased region" description="Basic and acidic residues" evidence="1">
    <location>
        <begin position="159"/>
        <end position="169"/>
    </location>
</feature>
<accession>A0A5J4NEB4</accession>
<name>A0A5J4NEB4_9TREM</name>
<evidence type="ECO:0000256" key="1">
    <source>
        <dbReference type="SAM" id="MobiDB-lite"/>
    </source>
</evidence>
<keyword evidence="2" id="KW-0472">Membrane</keyword>